<comment type="similarity">
    <text evidence="2">Belongs to the mitochondrion-specific ribosomal protein mL52 family.</text>
</comment>
<evidence type="ECO:0000256" key="2">
    <source>
        <dbReference type="ARBA" id="ARBA00007232"/>
    </source>
</evidence>
<dbReference type="GO" id="GO:0032543">
    <property type="term" value="P:mitochondrial translation"/>
    <property type="evidence" value="ECO:0007669"/>
    <property type="project" value="InterPro"/>
</dbReference>
<dbReference type="Pfam" id="PF18699">
    <property type="entry name" value="MRPL52"/>
    <property type="match status" value="1"/>
</dbReference>
<organism evidence="9 10">
    <name type="scientific">Apis cerana cerana</name>
    <name type="common">Oriental honeybee</name>
    <dbReference type="NCBI Taxonomy" id="94128"/>
    <lineage>
        <taxon>Eukaryota</taxon>
        <taxon>Metazoa</taxon>
        <taxon>Ecdysozoa</taxon>
        <taxon>Arthropoda</taxon>
        <taxon>Hexapoda</taxon>
        <taxon>Insecta</taxon>
        <taxon>Pterygota</taxon>
        <taxon>Neoptera</taxon>
        <taxon>Endopterygota</taxon>
        <taxon>Hymenoptera</taxon>
        <taxon>Apocrita</taxon>
        <taxon>Aculeata</taxon>
        <taxon>Apoidea</taxon>
        <taxon>Anthophila</taxon>
        <taxon>Apidae</taxon>
        <taxon>Apis</taxon>
    </lineage>
</organism>
<keyword evidence="3" id="KW-0809">Transit peptide</keyword>
<keyword evidence="4 9" id="KW-0689">Ribosomal protein</keyword>
<dbReference type="EMBL" id="KZ288189">
    <property type="protein sequence ID" value="PBC34683.1"/>
    <property type="molecule type" value="Genomic_DNA"/>
</dbReference>
<reference evidence="9 10" key="1">
    <citation type="submission" date="2014-07" db="EMBL/GenBank/DDBJ databases">
        <title>Genomic and transcriptomic analysis on Apis cerana provide comprehensive insights into honey bee biology.</title>
        <authorList>
            <person name="Diao Q."/>
            <person name="Sun L."/>
            <person name="Zheng H."/>
            <person name="Zheng H."/>
            <person name="Xu S."/>
            <person name="Wang S."/>
            <person name="Zeng Z."/>
            <person name="Hu F."/>
            <person name="Su S."/>
            <person name="Wu J."/>
        </authorList>
    </citation>
    <scope>NUCLEOTIDE SEQUENCE [LARGE SCALE GENOMIC DNA]</scope>
    <source>
        <tissue evidence="9">Pupae without intestine</tissue>
    </source>
</reference>
<keyword evidence="6" id="KW-0687">Ribonucleoprotein</keyword>
<evidence type="ECO:0000256" key="5">
    <source>
        <dbReference type="ARBA" id="ARBA00023128"/>
    </source>
</evidence>
<evidence type="ECO:0000313" key="10">
    <source>
        <dbReference type="Proteomes" id="UP000242457"/>
    </source>
</evidence>
<evidence type="ECO:0000256" key="1">
    <source>
        <dbReference type="ARBA" id="ARBA00004173"/>
    </source>
</evidence>
<dbReference type="OrthoDB" id="10249237at2759"/>
<accession>A0A2A3ESB3</accession>
<protein>
    <recommendedName>
        <fullName evidence="7">Large ribosomal subunit protein mL52</fullName>
    </recommendedName>
    <alternativeName>
        <fullName evidence="8">39S ribosomal protein L52, mitochondrial</fullName>
    </alternativeName>
</protein>
<proteinExistence type="inferred from homology"/>
<evidence type="ECO:0000256" key="6">
    <source>
        <dbReference type="ARBA" id="ARBA00023274"/>
    </source>
</evidence>
<dbReference type="PANTHER" id="PTHR34090">
    <property type="entry name" value="39S RIBOSOMAL PROTEIN L52, MITOCHONDRIAL"/>
    <property type="match status" value="1"/>
</dbReference>
<comment type="subcellular location">
    <subcellularLocation>
        <location evidence="1">Mitochondrion</location>
    </subcellularLocation>
</comment>
<dbReference type="Proteomes" id="UP000242457">
    <property type="component" value="Unassembled WGS sequence"/>
</dbReference>
<gene>
    <name evidence="9" type="ORF">APICC_05871</name>
</gene>
<evidence type="ECO:0000256" key="8">
    <source>
        <dbReference type="ARBA" id="ARBA00035425"/>
    </source>
</evidence>
<keyword evidence="5" id="KW-0496">Mitochondrion</keyword>
<evidence type="ECO:0000256" key="4">
    <source>
        <dbReference type="ARBA" id="ARBA00022980"/>
    </source>
</evidence>
<dbReference type="GO" id="GO:0005762">
    <property type="term" value="C:mitochondrial large ribosomal subunit"/>
    <property type="evidence" value="ECO:0007669"/>
    <property type="project" value="InterPro"/>
</dbReference>
<evidence type="ECO:0000256" key="3">
    <source>
        <dbReference type="ARBA" id="ARBA00022946"/>
    </source>
</evidence>
<dbReference type="InterPro" id="IPR034596">
    <property type="entry name" value="Ribosomal_mL52"/>
</dbReference>
<dbReference type="STRING" id="94128.A0A2A3ESB3"/>
<name>A0A2A3ESB3_APICC</name>
<dbReference type="GO" id="GO:0003735">
    <property type="term" value="F:structural constituent of ribosome"/>
    <property type="evidence" value="ECO:0007669"/>
    <property type="project" value="InterPro"/>
</dbReference>
<dbReference type="PANTHER" id="PTHR34090:SF1">
    <property type="entry name" value="LARGE RIBOSOMAL SUBUNIT PROTEIN ML52"/>
    <property type="match status" value="1"/>
</dbReference>
<evidence type="ECO:0000256" key="7">
    <source>
        <dbReference type="ARBA" id="ARBA00035181"/>
    </source>
</evidence>
<dbReference type="AlphaFoldDB" id="A0A2A3ESB3"/>
<evidence type="ECO:0000313" key="9">
    <source>
        <dbReference type="EMBL" id="PBC34683.1"/>
    </source>
</evidence>
<keyword evidence="10" id="KW-1185">Reference proteome</keyword>
<sequence>MLLFKIKTIFQVDRPTKMLSLFYVIEIFTIKNILKVLYFLDLAVFINKFHTSFIIYLNQKWRKMKGLSANPNNDSLLVNSSDYSFKNNKSVPYGSGQFRRIKKHQDFMKRIVKLVGEIDYAVERHANLIKEKEVQEQKILESRLKPKGQLSINNE</sequence>